<feature type="transmembrane region" description="Helical" evidence="1">
    <location>
        <begin position="50"/>
        <end position="67"/>
    </location>
</feature>
<keyword evidence="1" id="KW-1133">Transmembrane helix</keyword>
<feature type="signal peptide" evidence="2">
    <location>
        <begin position="1"/>
        <end position="26"/>
    </location>
</feature>
<protein>
    <submittedName>
        <fullName evidence="3">Type IV secretion system protein VirB2</fullName>
    </submittedName>
</protein>
<dbReference type="Pfam" id="PF04956">
    <property type="entry name" value="TrbC"/>
    <property type="match status" value="1"/>
</dbReference>
<dbReference type="InterPro" id="IPR007039">
    <property type="entry name" value="TrbC/VirB2"/>
</dbReference>
<dbReference type="OrthoDB" id="7211121at2"/>
<organism evidence="3 4">
    <name type="scientific">Phenylobacterium kunshanense</name>
    <dbReference type="NCBI Taxonomy" id="1445034"/>
    <lineage>
        <taxon>Bacteria</taxon>
        <taxon>Pseudomonadati</taxon>
        <taxon>Pseudomonadota</taxon>
        <taxon>Alphaproteobacteria</taxon>
        <taxon>Caulobacterales</taxon>
        <taxon>Caulobacteraceae</taxon>
        <taxon>Phenylobacterium</taxon>
    </lineage>
</organism>
<dbReference type="AlphaFoldDB" id="A0A328BJ25"/>
<sequence length="100" mass="10214">MNLPRRARRIALLALSTSLAASPAFAQDVGGDLGGFIQNIIDLLNSGVVRGLAVLAVIITGIVWMFGQIDLRRAGTVVVGIIVIFGASTIVDLITGGGAG</sequence>
<reference evidence="3 4" key="1">
    <citation type="submission" date="2018-05" db="EMBL/GenBank/DDBJ databases">
        <authorList>
            <person name="Lanie J.A."/>
            <person name="Ng W.-L."/>
            <person name="Kazmierczak K.M."/>
            <person name="Andrzejewski T.M."/>
            <person name="Davidsen T.M."/>
            <person name="Wayne K.J."/>
            <person name="Tettelin H."/>
            <person name="Glass J.I."/>
            <person name="Rusch D."/>
            <person name="Podicherti R."/>
            <person name="Tsui H.-C.T."/>
            <person name="Winkler M.E."/>
        </authorList>
    </citation>
    <scope>NUCLEOTIDE SEQUENCE [LARGE SCALE GENOMIC DNA]</scope>
    <source>
        <strain evidence="3 4">BUT-10</strain>
    </source>
</reference>
<accession>A0A328BJ25</accession>
<keyword evidence="2" id="KW-0732">Signal</keyword>
<dbReference type="RefSeq" id="WP_111275720.1">
    <property type="nucleotide sequence ID" value="NZ_QFYS01000003.1"/>
</dbReference>
<dbReference type="Proteomes" id="UP000249524">
    <property type="component" value="Unassembled WGS sequence"/>
</dbReference>
<evidence type="ECO:0000313" key="4">
    <source>
        <dbReference type="Proteomes" id="UP000249524"/>
    </source>
</evidence>
<name>A0A328BJ25_9CAUL</name>
<keyword evidence="1" id="KW-0812">Transmembrane</keyword>
<evidence type="ECO:0000256" key="2">
    <source>
        <dbReference type="SAM" id="SignalP"/>
    </source>
</evidence>
<keyword evidence="1" id="KW-0472">Membrane</keyword>
<comment type="caution">
    <text evidence="3">The sequence shown here is derived from an EMBL/GenBank/DDBJ whole genome shotgun (WGS) entry which is preliminary data.</text>
</comment>
<feature type="transmembrane region" description="Helical" evidence="1">
    <location>
        <begin position="74"/>
        <end position="94"/>
    </location>
</feature>
<dbReference type="EMBL" id="QFYS01000003">
    <property type="protein sequence ID" value="RAK66411.1"/>
    <property type="molecule type" value="Genomic_DNA"/>
</dbReference>
<proteinExistence type="predicted"/>
<gene>
    <name evidence="3" type="ORF">DJ019_09200</name>
</gene>
<keyword evidence="4" id="KW-1185">Reference proteome</keyword>
<evidence type="ECO:0000313" key="3">
    <source>
        <dbReference type="EMBL" id="RAK66411.1"/>
    </source>
</evidence>
<evidence type="ECO:0000256" key="1">
    <source>
        <dbReference type="SAM" id="Phobius"/>
    </source>
</evidence>
<feature type="chain" id="PRO_5016319285" evidence="2">
    <location>
        <begin position="27"/>
        <end position="100"/>
    </location>
</feature>